<dbReference type="Proteomes" id="UP000001225">
    <property type="component" value="Chromosome"/>
</dbReference>
<reference evidence="1 2" key="1">
    <citation type="journal article" date="2008" name="BMC Genomics">
        <title>The missing link: Bordetella petrii is endowed with both the metabolic versatility of environmental bacteria and virulence traits of pathogenic Bordetellae.</title>
        <authorList>
            <person name="Gross R."/>
            <person name="Guzman C.A."/>
            <person name="Sebaihia M."/>
            <person name="Martins Dos Santos V.A."/>
            <person name="Pieper D.H."/>
            <person name="Koebnik R."/>
            <person name="Lechner M."/>
            <person name="Bartels D."/>
            <person name="Buhrmester J."/>
            <person name="Choudhuri J.V."/>
            <person name="Ebensen T."/>
            <person name="Gaigalat L."/>
            <person name="Herrmann S."/>
            <person name="Khachane A.N."/>
            <person name="Larisch C."/>
            <person name="Link S."/>
            <person name="Linke B."/>
            <person name="Meyer F."/>
            <person name="Mormann S."/>
            <person name="Nakunst D."/>
            <person name="Rueckert C."/>
            <person name="Schneiker-Bekel S."/>
            <person name="Schulze K."/>
            <person name="Vorhoelter F.J."/>
            <person name="Yevsa T."/>
            <person name="Engle J.T."/>
            <person name="Goldman W.E."/>
            <person name="Puehler A."/>
            <person name="Goebel U.B."/>
            <person name="Goesmann A."/>
            <person name="Bloecker H."/>
            <person name="Kaiser O."/>
            <person name="Martinez-Arias R."/>
        </authorList>
    </citation>
    <scope>NUCLEOTIDE SEQUENCE [LARGE SCALE GENOMIC DNA]</scope>
    <source>
        <strain evidence="2">ATCC BAA-461 / DSM 12804 / CCUG 43448 / CIP 107267 / Se-1111R</strain>
    </source>
</reference>
<evidence type="ECO:0000313" key="2">
    <source>
        <dbReference type="Proteomes" id="UP000001225"/>
    </source>
</evidence>
<name>A9ID69_BORPD</name>
<dbReference type="STRING" id="94624.Bpet4420"/>
<keyword evidence="2" id="KW-1185">Reference proteome</keyword>
<protein>
    <recommendedName>
        <fullName evidence="3">Phage tail assembly protein</fullName>
    </recommendedName>
</protein>
<dbReference type="EMBL" id="AM902716">
    <property type="protein sequence ID" value="CAP44771.1"/>
    <property type="molecule type" value="Genomic_DNA"/>
</dbReference>
<proteinExistence type="predicted"/>
<evidence type="ECO:0000313" key="1">
    <source>
        <dbReference type="EMBL" id="CAP44771.1"/>
    </source>
</evidence>
<dbReference type="AlphaFoldDB" id="A9ID69"/>
<gene>
    <name evidence="1" type="ordered locus">Bpet4420</name>
</gene>
<sequence length="120" mass="12907">MENTTNQADDAAGLTEEEAARVEYTDDAVAVTLLEPLTFKASKLDDERTIERLVLPKKIKGKHLQAMDKAAGEMGKTLALLATLARIPVAAAGELDARDIDVAMKAVTPFLPKLPATGRY</sequence>
<evidence type="ECO:0008006" key="3">
    <source>
        <dbReference type="Google" id="ProtNLM"/>
    </source>
</evidence>
<organism evidence="1 2">
    <name type="scientific">Bordetella petrii (strain ATCC BAA-461 / DSM 12804 / CCUG 43448 / CIP 107267 / Se-1111R)</name>
    <dbReference type="NCBI Taxonomy" id="340100"/>
    <lineage>
        <taxon>Bacteria</taxon>
        <taxon>Pseudomonadati</taxon>
        <taxon>Pseudomonadota</taxon>
        <taxon>Betaproteobacteria</taxon>
        <taxon>Burkholderiales</taxon>
        <taxon>Alcaligenaceae</taxon>
        <taxon>Bordetella</taxon>
    </lineage>
</organism>
<dbReference type="KEGG" id="bpt:Bpet4420"/>
<accession>A9ID69</accession>